<dbReference type="PANTHER" id="PTHR43065">
    <property type="entry name" value="SENSOR HISTIDINE KINASE"/>
    <property type="match status" value="1"/>
</dbReference>
<evidence type="ECO:0000259" key="8">
    <source>
        <dbReference type="PROSITE" id="PS50112"/>
    </source>
</evidence>
<dbReference type="InterPro" id="IPR003661">
    <property type="entry name" value="HisK_dim/P_dom"/>
</dbReference>
<dbReference type="SMART" id="SM00387">
    <property type="entry name" value="HATPase_c"/>
    <property type="match status" value="1"/>
</dbReference>
<dbReference type="EC" id="2.7.13.3" evidence="2"/>
<dbReference type="SMART" id="SM00448">
    <property type="entry name" value="REC"/>
    <property type="match status" value="1"/>
</dbReference>
<dbReference type="PANTHER" id="PTHR43065:SF42">
    <property type="entry name" value="TWO-COMPONENT SENSOR PPRA"/>
    <property type="match status" value="1"/>
</dbReference>
<dbReference type="InterPro" id="IPR036097">
    <property type="entry name" value="HisK_dim/P_sf"/>
</dbReference>
<dbReference type="InterPro" id="IPR013656">
    <property type="entry name" value="PAS_4"/>
</dbReference>
<evidence type="ECO:0000256" key="5">
    <source>
        <dbReference type="PROSITE-ProRule" id="PRU00169"/>
    </source>
</evidence>
<evidence type="ECO:0000259" key="6">
    <source>
        <dbReference type="PROSITE" id="PS50109"/>
    </source>
</evidence>
<dbReference type="Pfam" id="PF08448">
    <property type="entry name" value="PAS_4"/>
    <property type="match status" value="1"/>
</dbReference>
<dbReference type="InterPro" id="IPR036890">
    <property type="entry name" value="HATPase_C_sf"/>
</dbReference>
<dbReference type="InterPro" id="IPR004358">
    <property type="entry name" value="Sig_transdc_His_kin-like_C"/>
</dbReference>
<dbReference type="PRINTS" id="PR00344">
    <property type="entry name" value="BCTRLSENSOR"/>
</dbReference>
<reference evidence="9 10" key="1">
    <citation type="submission" date="2020-03" db="EMBL/GenBank/DDBJ databases">
        <authorList>
            <person name="Wang L."/>
            <person name="He N."/>
            <person name="Li Y."/>
            <person name="Fang Y."/>
            <person name="Zhang F."/>
        </authorList>
    </citation>
    <scope>NUCLEOTIDE SEQUENCE [LARGE SCALE GENOMIC DNA]</scope>
    <source>
        <strain evidence="10">hsmgli-8</strain>
    </source>
</reference>
<feature type="domain" description="PAS" evidence="8">
    <location>
        <begin position="186"/>
        <end position="217"/>
    </location>
</feature>
<dbReference type="SUPFAM" id="SSF47384">
    <property type="entry name" value="Homodimeric domain of signal transducing histidine kinase"/>
    <property type="match status" value="1"/>
</dbReference>
<evidence type="ECO:0000259" key="7">
    <source>
        <dbReference type="PROSITE" id="PS50110"/>
    </source>
</evidence>
<name>A0ABX0Y8S8_9PSED</name>
<dbReference type="Pfam" id="PF02518">
    <property type="entry name" value="HATPase_c"/>
    <property type="match status" value="1"/>
</dbReference>
<evidence type="ECO:0000256" key="2">
    <source>
        <dbReference type="ARBA" id="ARBA00012438"/>
    </source>
</evidence>
<dbReference type="PROSITE" id="PS50112">
    <property type="entry name" value="PAS"/>
    <property type="match status" value="1"/>
</dbReference>
<comment type="caution">
    <text evidence="9">The sequence shown here is derived from an EMBL/GenBank/DDBJ whole genome shotgun (WGS) entry which is preliminary data.</text>
</comment>
<sequence>MSNRIQGYPWHLSALGTWDQWSPTLRGSLVSLLESCLPQCLIWGEAQHTFYNDAFAPLLGQGAPVIGEGFAQLWPLAGPRLTPMVKRAMAGEACYGENHCLPGERHGRREPTWYTFCFSPLRNEGGAVVGVLGTVMDTTATVLAERELRGLAQRFEREVAERTADRNRLWQLSTDIMLVTLGDLTITAANPAWETVLGRPEAELLGTSVLELLHPDDVPVCEQAALDLAAGRPLRDMDCRLRHKRGGYRWINWAAVPGGGFFNAVGRDVTVERERAAALEQTEELLRHSQKMEAVGQLTGGLAHDFNNLLTAISGSLELMTRRLEQGRVEQLGRYITAAKGAADRAATLTHRLLAFARRQTLDARPIVVSTLVEGLETLIRQTLGPDIHWERVASDQAWCVLADPNQLESALLNLCINGRDAMAGVGTLTLGCQGHVQAASTLAEDELAPGEYVVISVTDTGHGMSTDVLARVFDPFFTTKPLGQGTGLGLSMVYGFARQSGGAVRIHSVPDEGTCVSIYLPRYAESVSLPVPEQPKEAAVRAIQGACILLVDDEATIRDLLMETLQGLGYEVVGAEDGVAGLAALGRLPRVDLLITDIGLPGGLNGRQVAEAARAIKPKLPVLFITGYAEQSALAPAFLRTNMEIVTKPFQLEDLARRVGQLLNPLAKDA</sequence>
<dbReference type="InterPro" id="IPR013655">
    <property type="entry name" value="PAS_fold_3"/>
</dbReference>
<feature type="domain" description="Response regulatory" evidence="7">
    <location>
        <begin position="548"/>
        <end position="664"/>
    </location>
</feature>
<dbReference type="InterPro" id="IPR003594">
    <property type="entry name" value="HATPase_dom"/>
</dbReference>
<evidence type="ECO:0000256" key="3">
    <source>
        <dbReference type="ARBA" id="ARBA00022553"/>
    </source>
</evidence>
<dbReference type="CDD" id="cd00130">
    <property type="entry name" value="PAS"/>
    <property type="match status" value="2"/>
</dbReference>
<dbReference type="Gene3D" id="3.30.450.20">
    <property type="entry name" value="PAS domain"/>
    <property type="match status" value="2"/>
</dbReference>
<dbReference type="InterPro" id="IPR000014">
    <property type="entry name" value="PAS"/>
</dbReference>
<dbReference type="CDD" id="cd00082">
    <property type="entry name" value="HisKA"/>
    <property type="match status" value="1"/>
</dbReference>
<feature type="modified residue" description="4-aspartylphosphate" evidence="5">
    <location>
        <position position="598"/>
    </location>
</feature>
<dbReference type="Pfam" id="PF00072">
    <property type="entry name" value="Response_reg"/>
    <property type="match status" value="1"/>
</dbReference>
<dbReference type="InterPro" id="IPR005467">
    <property type="entry name" value="His_kinase_dom"/>
</dbReference>
<dbReference type="Proteomes" id="UP000746535">
    <property type="component" value="Unassembled WGS sequence"/>
</dbReference>
<comment type="catalytic activity">
    <reaction evidence="1">
        <text>ATP + protein L-histidine = ADP + protein N-phospho-L-histidine.</text>
        <dbReference type="EC" id="2.7.13.3"/>
    </reaction>
</comment>
<dbReference type="PROSITE" id="PS50109">
    <property type="entry name" value="HIS_KIN"/>
    <property type="match status" value="1"/>
</dbReference>
<evidence type="ECO:0000256" key="4">
    <source>
        <dbReference type="ARBA" id="ARBA00022777"/>
    </source>
</evidence>
<organism evidence="9 10">
    <name type="scientific">Pseudomonas quercus</name>
    <dbReference type="NCBI Taxonomy" id="2722792"/>
    <lineage>
        <taxon>Bacteria</taxon>
        <taxon>Pseudomonadati</taxon>
        <taxon>Pseudomonadota</taxon>
        <taxon>Gammaproteobacteria</taxon>
        <taxon>Pseudomonadales</taxon>
        <taxon>Pseudomonadaceae</taxon>
        <taxon>Pseudomonas</taxon>
    </lineage>
</organism>
<keyword evidence="4" id="KW-0808">Transferase</keyword>
<keyword evidence="4" id="KW-0418">Kinase</keyword>
<dbReference type="InterPro" id="IPR035965">
    <property type="entry name" value="PAS-like_dom_sf"/>
</dbReference>
<dbReference type="Pfam" id="PF00512">
    <property type="entry name" value="HisKA"/>
    <property type="match status" value="1"/>
</dbReference>
<protein>
    <recommendedName>
        <fullName evidence="2">histidine kinase</fullName>
        <ecNumber evidence="2">2.7.13.3</ecNumber>
    </recommendedName>
</protein>
<dbReference type="InterPro" id="IPR011006">
    <property type="entry name" value="CheY-like_superfamily"/>
</dbReference>
<evidence type="ECO:0000313" key="10">
    <source>
        <dbReference type="Proteomes" id="UP000746535"/>
    </source>
</evidence>
<dbReference type="SUPFAM" id="SSF55785">
    <property type="entry name" value="PYP-like sensor domain (PAS domain)"/>
    <property type="match status" value="2"/>
</dbReference>
<accession>A0ABX0Y8S8</accession>
<keyword evidence="3 5" id="KW-0597">Phosphoprotein</keyword>
<dbReference type="SMART" id="SM00388">
    <property type="entry name" value="HisKA"/>
    <property type="match status" value="1"/>
</dbReference>
<dbReference type="SUPFAM" id="SSF52172">
    <property type="entry name" value="CheY-like"/>
    <property type="match status" value="1"/>
</dbReference>
<dbReference type="NCBIfam" id="TIGR00229">
    <property type="entry name" value="sensory_box"/>
    <property type="match status" value="1"/>
</dbReference>
<dbReference type="PROSITE" id="PS50110">
    <property type="entry name" value="RESPONSE_REGULATORY"/>
    <property type="match status" value="1"/>
</dbReference>
<feature type="domain" description="Histidine kinase" evidence="6">
    <location>
        <begin position="301"/>
        <end position="525"/>
    </location>
</feature>
<dbReference type="Gene3D" id="3.30.565.10">
    <property type="entry name" value="Histidine kinase-like ATPase, C-terminal domain"/>
    <property type="match status" value="1"/>
</dbReference>
<evidence type="ECO:0000313" key="9">
    <source>
        <dbReference type="EMBL" id="NJO99713.1"/>
    </source>
</evidence>
<dbReference type="Gene3D" id="3.40.50.2300">
    <property type="match status" value="1"/>
</dbReference>
<proteinExistence type="predicted"/>
<dbReference type="SMART" id="SM00091">
    <property type="entry name" value="PAS"/>
    <property type="match status" value="1"/>
</dbReference>
<dbReference type="Gene3D" id="1.10.287.130">
    <property type="match status" value="1"/>
</dbReference>
<keyword evidence="10" id="KW-1185">Reference proteome</keyword>
<dbReference type="InterPro" id="IPR001789">
    <property type="entry name" value="Sig_transdc_resp-reg_receiver"/>
</dbReference>
<gene>
    <name evidence="9" type="ORF">HBH25_02380</name>
</gene>
<dbReference type="SUPFAM" id="SSF55874">
    <property type="entry name" value="ATPase domain of HSP90 chaperone/DNA topoisomerase II/histidine kinase"/>
    <property type="match status" value="1"/>
</dbReference>
<evidence type="ECO:0000256" key="1">
    <source>
        <dbReference type="ARBA" id="ARBA00000085"/>
    </source>
</evidence>
<dbReference type="Pfam" id="PF08447">
    <property type="entry name" value="PAS_3"/>
    <property type="match status" value="1"/>
</dbReference>
<dbReference type="EMBL" id="JAAVJI010000001">
    <property type="protein sequence ID" value="NJO99713.1"/>
    <property type="molecule type" value="Genomic_DNA"/>
</dbReference>